<feature type="signal peptide" evidence="1">
    <location>
        <begin position="1"/>
        <end position="18"/>
    </location>
</feature>
<evidence type="ECO:0000313" key="3">
    <source>
        <dbReference type="Proteomes" id="UP000679126"/>
    </source>
</evidence>
<dbReference type="EMBL" id="JAGHKP010000001">
    <property type="protein sequence ID" value="MBO9151382.1"/>
    <property type="molecule type" value="Genomic_DNA"/>
</dbReference>
<evidence type="ECO:0000256" key="1">
    <source>
        <dbReference type="SAM" id="SignalP"/>
    </source>
</evidence>
<accession>A0ABS3Y9M4</accession>
<proteinExistence type="predicted"/>
<gene>
    <name evidence="2" type="ORF">J7I43_04135</name>
</gene>
<name>A0ABS3Y9M4_9BACT</name>
<feature type="chain" id="PRO_5045913591" description="DUF4177 domain-containing protein" evidence="1">
    <location>
        <begin position="19"/>
        <end position="136"/>
    </location>
</feature>
<evidence type="ECO:0008006" key="4">
    <source>
        <dbReference type="Google" id="ProtNLM"/>
    </source>
</evidence>
<dbReference type="Proteomes" id="UP000679126">
    <property type="component" value="Unassembled WGS sequence"/>
</dbReference>
<comment type="caution">
    <text evidence="2">The sequence shown here is derived from an EMBL/GenBank/DDBJ whole genome shotgun (WGS) entry which is preliminary data.</text>
</comment>
<reference evidence="3" key="1">
    <citation type="submission" date="2021-03" db="EMBL/GenBank/DDBJ databases">
        <title>Assistant Professor.</title>
        <authorList>
            <person name="Huq M.A."/>
        </authorList>
    </citation>
    <scope>NUCLEOTIDE SEQUENCE [LARGE SCALE GENOMIC DNA]</scope>
    <source>
        <strain evidence="3">MAH-28</strain>
    </source>
</reference>
<keyword evidence="1" id="KW-0732">Signal</keyword>
<evidence type="ECO:0000313" key="2">
    <source>
        <dbReference type="EMBL" id="MBO9151382.1"/>
    </source>
</evidence>
<keyword evidence="3" id="KW-1185">Reference proteome</keyword>
<protein>
    <recommendedName>
        <fullName evidence="4">DUF4177 domain-containing protein</fullName>
    </recommendedName>
</protein>
<dbReference type="RefSeq" id="WP_209143543.1">
    <property type="nucleotide sequence ID" value="NZ_JAGHKP010000001.1"/>
</dbReference>
<organism evidence="2 3">
    <name type="scientific">Chitinophaga chungangae</name>
    <dbReference type="NCBI Taxonomy" id="2821488"/>
    <lineage>
        <taxon>Bacteria</taxon>
        <taxon>Pseudomonadati</taxon>
        <taxon>Bacteroidota</taxon>
        <taxon>Chitinophagia</taxon>
        <taxon>Chitinophagales</taxon>
        <taxon>Chitinophagaceae</taxon>
        <taxon>Chitinophaga</taxon>
    </lineage>
</organism>
<sequence length="136" mass="15412">MKKIIFFSLILLSANTYAQEKVEKYCELIATAKMFSTKVTIEIDFGQEKKFFEFKDARIKDELGKAKNFNSVVDALNYMGSLGWKFVDAFPLSEGSGSKVLHFFFRKEFLKSELTDGTAKAEKITVTAPAANVRRT</sequence>